<evidence type="ECO:0000256" key="5">
    <source>
        <dbReference type="ARBA" id="ARBA00022603"/>
    </source>
</evidence>
<feature type="domain" description="Ribosomal RNA small subunit methyltransferase E methyltransferase" evidence="11">
    <location>
        <begin position="76"/>
        <end position="236"/>
    </location>
</feature>
<dbReference type="AlphaFoldDB" id="A0A1F4XL75"/>
<protein>
    <recommendedName>
        <fullName evidence="10">Ribosomal RNA small subunit methyltransferase E</fullName>
        <ecNumber evidence="10">2.1.1.193</ecNumber>
    </recommendedName>
</protein>
<comment type="subcellular location">
    <subcellularLocation>
        <location evidence="1 10">Cytoplasm</location>
    </subcellularLocation>
</comment>
<dbReference type="GO" id="GO:0070042">
    <property type="term" value="F:rRNA (uridine-N3-)-methyltransferase activity"/>
    <property type="evidence" value="ECO:0007669"/>
    <property type="project" value="TreeGrafter"/>
</dbReference>
<dbReference type="InterPro" id="IPR029028">
    <property type="entry name" value="Alpha/beta_knot_MTases"/>
</dbReference>
<evidence type="ECO:0000313" key="13">
    <source>
        <dbReference type="Proteomes" id="UP000177614"/>
    </source>
</evidence>
<organism evidence="12 13">
    <name type="scientific">Candidatus Abawacabacteria bacterium RBG_16_42_10</name>
    <dbReference type="NCBI Taxonomy" id="1817814"/>
    <lineage>
        <taxon>Bacteria</taxon>
        <taxon>Candidatus Abawacaibacteriota</taxon>
    </lineage>
</organism>
<evidence type="ECO:0000256" key="10">
    <source>
        <dbReference type="PIRNR" id="PIRNR015601"/>
    </source>
</evidence>
<evidence type="ECO:0000256" key="6">
    <source>
        <dbReference type="ARBA" id="ARBA00022679"/>
    </source>
</evidence>
<comment type="catalytic activity">
    <reaction evidence="9 10">
        <text>uridine(1498) in 16S rRNA + S-adenosyl-L-methionine = N(3)-methyluridine(1498) in 16S rRNA + S-adenosyl-L-homocysteine + H(+)</text>
        <dbReference type="Rhea" id="RHEA:42920"/>
        <dbReference type="Rhea" id="RHEA-COMP:10283"/>
        <dbReference type="Rhea" id="RHEA-COMP:10284"/>
        <dbReference type="ChEBI" id="CHEBI:15378"/>
        <dbReference type="ChEBI" id="CHEBI:57856"/>
        <dbReference type="ChEBI" id="CHEBI:59789"/>
        <dbReference type="ChEBI" id="CHEBI:65315"/>
        <dbReference type="ChEBI" id="CHEBI:74502"/>
        <dbReference type="EC" id="2.1.1.193"/>
    </reaction>
</comment>
<evidence type="ECO:0000256" key="9">
    <source>
        <dbReference type="ARBA" id="ARBA00047944"/>
    </source>
</evidence>
<dbReference type="PANTHER" id="PTHR30027">
    <property type="entry name" value="RIBOSOMAL RNA SMALL SUBUNIT METHYLTRANSFERASE E"/>
    <property type="match status" value="1"/>
</dbReference>
<keyword evidence="3 10" id="KW-0963">Cytoplasm</keyword>
<evidence type="ECO:0000256" key="2">
    <source>
        <dbReference type="ARBA" id="ARBA00005528"/>
    </source>
</evidence>
<evidence type="ECO:0000256" key="3">
    <source>
        <dbReference type="ARBA" id="ARBA00022490"/>
    </source>
</evidence>
<evidence type="ECO:0000256" key="1">
    <source>
        <dbReference type="ARBA" id="ARBA00004496"/>
    </source>
</evidence>
<dbReference type="Gene3D" id="3.40.1280.10">
    <property type="match status" value="1"/>
</dbReference>
<gene>
    <name evidence="12" type="ORF">A2V81_02260</name>
</gene>
<dbReference type="CDD" id="cd18084">
    <property type="entry name" value="RsmE-like"/>
    <property type="match status" value="1"/>
</dbReference>
<evidence type="ECO:0000256" key="7">
    <source>
        <dbReference type="ARBA" id="ARBA00022691"/>
    </source>
</evidence>
<proteinExistence type="inferred from homology"/>
<dbReference type="STRING" id="1817814.A2V81_02260"/>
<dbReference type="GO" id="GO:0070475">
    <property type="term" value="P:rRNA base methylation"/>
    <property type="evidence" value="ECO:0007669"/>
    <property type="project" value="TreeGrafter"/>
</dbReference>
<dbReference type="InterPro" id="IPR046886">
    <property type="entry name" value="RsmE_MTase_dom"/>
</dbReference>
<sequence length="239" mass="26923">MQRFYLPQTNFDHQLTISKEKYPDLFHQLKNVLRAEIGDQFIFFSGKDTNESVLELTESGKEFYFTAKETRETKTELPNSLTLIQAVPQKSEKWEWILQKGTELGVSTFIPLITERTQRKILPKVERMEKILIEAVEQSGRVKIPTITTPLALEKLTLPANTHSFFASLHGTQSLQDHIKTKHPRFESISIIIGPEGGLSPKEEDFLIGTGALPFSLGTRALRLETAALASLAIISSSI</sequence>
<evidence type="ECO:0000313" key="12">
    <source>
        <dbReference type="EMBL" id="OGC82334.1"/>
    </source>
</evidence>
<evidence type="ECO:0000256" key="4">
    <source>
        <dbReference type="ARBA" id="ARBA00022552"/>
    </source>
</evidence>
<dbReference type="InterPro" id="IPR029026">
    <property type="entry name" value="tRNA_m1G_MTases_N"/>
</dbReference>
<keyword evidence="6 10" id="KW-0808">Transferase</keyword>
<keyword evidence="4 10" id="KW-0698">rRNA processing</keyword>
<name>A0A1F4XL75_9BACT</name>
<dbReference type="PIRSF" id="PIRSF015601">
    <property type="entry name" value="MTase_slr0722"/>
    <property type="match status" value="1"/>
</dbReference>
<dbReference type="EC" id="2.1.1.193" evidence="10"/>
<evidence type="ECO:0000256" key="8">
    <source>
        <dbReference type="ARBA" id="ARBA00025699"/>
    </source>
</evidence>
<keyword evidence="5 10" id="KW-0489">Methyltransferase</keyword>
<keyword evidence="7 10" id="KW-0949">S-adenosyl-L-methionine</keyword>
<dbReference type="EMBL" id="MEWR01000008">
    <property type="protein sequence ID" value="OGC82334.1"/>
    <property type="molecule type" value="Genomic_DNA"/>
</dbReference>
<dbReference type="Pfam" id="PF04452">
    <property type="entry name" value="Methyltrans_RNA"/>
    <property type="match status" value="1"/>
</dbReference>
<comment type="function">
    <text evidence="8 10">Specifically methylates the N3 position of the uracil ring of uridine 1498 (m3U1498) in 16S rRNA. Acts on the fully assembled 30S ribosomal subunit.</text>
</comment>
<dbReference type="GO" id="GO:0005737">
    <property type="term" value="C:cytoplasm"/>
    <property type="evidence" value="ECO:0007669"/>
    <property type="project" value="UniProtKB-SubCell"/>
</dbReference>
<dbReference type="NCBIfam" id="TIGR00046">
    <property type="entry name" value="RsmE family RNA methyltransferase"/>
    <property type="match status" value="1"/>
</dbReference>
<reference evidence="12 13" key="1">
    <citation type="journal article" date="2016" name="Nat. Commun.">
        <title>Thousands of microbial genomes shed light on interconnected biogeochemical processes in an aquifer system.</title>
        <authorList>
            <person name="Anantharaman K."/>
            <person name="Brown C.T."/>
            <person name="Hug L.A."/>
            <person name="Sharon I."/>
            <person name="Castelle C.J."/>
            <person name="Probst A.J."/>
            <person name="Thomas B.C."/>
            <person name="Singh A."/>
            <person name="Wilkins M.J."/>
            <person name="Karaoz U."/>
            <person name="Brodie E.L."/>
            <person name="Williams K.H."/>
            <person name="Hubbard S.S."/>
            <person name="Banfield J.F."/>
        </authorList>
    </citation>
    <scope>NUCLEOTIDE SEQUENCE [LARGE SCALE GENOMIC DNA]</scope>
</reference>
<accession>A0A1F4XL75</accession>
<dbReference type="InterPro" id="IPR006700">
    <property type="entry name" value="RsmE"/>
</dbReference>
<dbReference type="Proteomes" id="UP000177614">
    <property type="component" value="Unassembled WGS sequence"/>
</dbReference>
<dbReference type="SUPFAM" id="SSF75217">
    <property type="entry name" value="alpha/beta knot"/>
    <property type="match status" value="1"/>
</dbReference>
<comment type="similarity">
    <text evidence="2 10">Belongs to the RNA methyltransferase RsmE family.</text>
</comment>
<comment type="caution">
    <text evidence="12">The sequence shown here is derived from an EMBL/GenBank/DDBJ whole genome shotgun (WGS) entry which is preliminary data.</text>
</comment>
<dbReference type="PANTHER" id="PTHR30027:SF3">
    <property type="entry name" value="16S RRNA (URACIL(1498)-N(3))-METHYLTRANSFERASE"/>
    <property type="match status" value="1"/>
</dbReference>
<evidence type="ECO:0000259" key="11">
    <source>
        <dbReference type="Pfam" id="PF04452"/>
    </source>
</evidence>